<evidence type="ECO:0000313" key="2">
    <source>
        <dbReference type="EMBL" id="KAF7825874.1"/>
    </source>
</evidence>
<dbReference type="PANTHER" id="PTHR33132:SF142">
    <property type="entry name" value="SERINE-RICH PROTEIN-LIKE PROTEIN"/>
    <property type="match status" value="1"/>
</dbReference>
<dbReference type="PANTHER" id="PTHR33132">
    <property type="entry name" value="OSJNBB0118P14.9 PROTEIN"/>
    <property type="match status" value="1"/>
</dbReference>
<proteinExistence type="predicted"/>
<reference evidence="2" key="1">
    <citation type="submission" date="2020-09" db="EMBL/GenBank/DDBJ databases">
        <title>Genome-Enabled Discovery of Anthraquinone Biosynthesis in Senna tora.</title>
        <authorList>
            <person name="Kang S.-H."/>
            <person name="Pandey R.P."/>
            <person name="Lee C.-M."/>
            <person name="Sim J.-S."/>
            <person name="Jeong J.-T."/>
            <person name="Choi B.-S."/>
            <person name="Jung M."/>
            <person name="Ginzburg D."/>
            <person name="Zhao K."/>
            <person name="Won S.Y."/>
            <person name="Oh T.-J."/>
            <person name="Yu Y."/>
            <person name="Kim N.-H."/>
            <person name="Lee O.R."/>
            <person name="Lee T.-H."/>
            <person name="Bashyal P."/>
            <person name="Kim T.-S."/>
            <person name="Lee W.-H."/>
            <person name="Kawkins C."/>
            <person name="Kim C.-K."/>
            <person name="Kim J.S."/>
            <person name="Ahn B.O."/>
            <person name="Rhee S.Y."/>
            <person name="Sohng J.K."/>
        </authorList>
    </citation>
    <scope>NUCLEOTIDE SEQUENCE</scope>
    <source>
        <tissue evidence="2">Leaf</tissue>
    </source>
</reference>
<dbReference type="OrthoDB" id="1924025at2759"/>
<feature type="compositionally biased region" description="Polar residues" evidence="1">
    <location>
        <begin position="85"/>
        <end position="96"/>
    </location>
</feature>
<protein>
    <submittedName>
        <fullName evidence="2">Uncharacterized protein</fullName>
    </submittedName>
</protein>
<dbReference type="EMBL" id="JAAIUW010000006">
    <property type="protein sequence ID" value="KAF7825874.1"/>
    <property type="molecule type" value="Genomic_DNA"/>
</dbReference>
<keyword evidence="3" id="KW-1185">Reference proteome</keyword>
<dbReference type="Proteomes" id="UP000634136">
    <property type="component" value="Unassembled WGS sequence"/>
</dbReference>
<gene>
    <name evidence="2" type="ORF">G2W53_017038</name>
</gene>
<feature type="compositionally biased region" description="Basic and acidic residues" evidence="1">
    <location>
        <begin position="170"/>
        <end position="184"/>
    </location>
</feature>
<feature type="region of interest" description="Disordered" evidence="1">
    <location>
        <begin position="85"/>
        <end position="105"/>
    </location>
</feature>
<feature type="region of interest" description="Disordered" evidence="1">
    <location>
        <begin position="1"/>
        <end position="35"/>
    </location>
</feature>
<organism evidence="2 3">
    <name type="scientific">Senna tora</name>
    <dbReference type="NCBI Taxonomy" id="362788"/>
    <lineage>
        <taxon>Eukaryota</taxon>
        <taxon>Viridiplantae</taxon>
        <taxon>Streptophyta</taxon>
        <taxon>Embryophyta</taxon>
        <taxon>Tracheophyta</taxon>
        <taxon>Spermatophyta</taxon>
        <taxon>Magnoliopsida</taxon>
        <taxon>eudicotyledons</taxon>
        <taxon>Gunneridae</taxon>
        <taxon>Pentapetalae</taxon>
        <taxon>rosids</taxon>
        <taxon>fabids</taxon>
        <taxon>Fabales</taxon>
        <taxon>Fabaceae</taxon>
        <taxon>Caesalpinioideae</taxon>
        <taxon>Cassia clade</taxon>
        <taxon>Senna</taxon>
    </lineage>
</organism>
<name>A0A834WQN5_9FABA</name>
<sequence>MAAELENSDRHDSHQFKTTALRTNKTKSPHSRRGQDLLKAVLRKRTNKVSRMEGTASTESKKICISTPNQQSLKGETLFKVPMKNTSEKVTINGSESIGKPKKEPRKMCFCSPTTHEGSFRCHLHRISAARKPASDKKSNLGSNSKRTPGTVEFKPQLSRFGRAASAEVMPHDGLKEQSEVSSA</sequence>
<dbReference type="AlphaFoldDB" id="A0A834WQN5"/>
<evidence type="ECO:0000313" key="3">
    <source>
        <dbReference type="Proteomes" id="UP000634136"/>
    </source>
</evidence>
<evidence type="ECO:0000256" key="1">
    <source>
        <dbReference type="SAM" id="MobiDB-lite"/>
    </source>
</evidence>
<feature type="region of interest" description="Disordered" evidence="1">
    <location>
        <begin position="130"/>
        <end position="184"/>
    </location>
</feature>
<comment type="caution">
    <text evidence="2">The sequence shown here is derived from an EMBL/GenBank/DDBJ whole genome shotgun (WGS) entry which is preliminary data.</text>
</comment>
<accession>A0A834WQN5</accession>